<gene>
    <name evidence="2" type="ORF">AZO1586I_409</name>
</gene>
<sequence>MCFHPMGEAVFWLKLLYQLGFVCFFDFYFWIRDSHENTCILVVIWLFVCLFNNTKAPWAVDLFK</sequence>
<keyword evidence="1" id="KW-0812">Transmembrane</keyword>
<evidence type="ECO:0000313" key="2">
    <source>
        <dbReference type="EMBL" id="CAB5498911.1"/>
    </source>
</evidence>
<comment type="caution">
    <text evidence="2">The sequence shown here is derived from an EMBL/GenBank/DDBJ whole genome shotgun (WGS) entry which is preliminary data.</text>
</comment>
<evidence type="ECO:0000313" key="3">
    <source>
        <dbReference type="Proteomes" id="UP000626656"/>
    </source>
</evidence>
<feature type="transmembrane region" description="Helical" evidence="1">
    <location>
        <begin position="12"/>
        <end position="31"/>
    </location>
</feature>
<evidence type="ECO:0000256" key="1">
    <source>
        <dbReference type="SAM" id="Phobius"/>
    </source>
</evidence>
<accession>A0ABM8M5S4</accession>
<organism evidence="2 3">
    <name type="scientific">Bathymodiolus thermophilus thioautotrophic gill symbiont</name>
    <dbReference type="NCBI Taxonomy" id="2360"/>
    <lineage>
        <taxon>Bacteria</taxon>
        <taxon>Pseudomonadati</taxon>
        <taxon>Pseudomonadota</taxon>
        <taxon>Gammaproteobacteria</taxon>
        <taxon>sulfur-oxidizing symbionts</taxon>
    </lineage>
</organism>
<protein>
    <submittedName>
        <fullName evidence="2">Uncharacterized protein</fullName>
    </submittedName>
</protein>
<keyword evidence="1" id="KW-1133">Transmembrane helix</keyword>
<dbReference type="EMBL" id="CAHJWF010000109">
    <property type="protein sequence ID" value="CAB5498911.1"/>
    <property type="molecule type" value="Genomic_DNA"/>
</dbReference>
<proteinExistence type="predicted"/>
<reference evidence="2 3" key="1">
    <citation type="submission" date="2020-05" db="EMBL/GenBank/DDBJ databases">
        <authorList>
            <person name="Petersen J."/>
            <person name="Sayavedra L."/>
        </authorList>
    </citation>
    <scope>NUCLEOTIDE SEQUENCE [LARGE SCALE GENOMIC DNA]</scope>
    <source>
        <strain evidence="2">B azoricus SOX ET2 1586I</strain>
    </source>
</reference>
<keyword evidence="1" id="KW-0472">Membrane</keyword>
<name>A0ABM8M5S4_9GAMM</name>
<feature type="transmembrane region" description="Helical" evidence="1">
    <location>
        <begin position="38"/>
        <end position="54"/>
    </location>
</feature>
<keyword evidence="3" id="KW-1185">Reference proteome</keyword>
<dbReference type="Proteomes" id="UP000626656">
    <property type="component" value="Unassembled WGS sequence"/>
</dbReference>